<dbReference type="STRING" id="301302.ERS852420_02776"/>
<dbReference type="RefSeq" id="WP_261291838.1">
    <property type="nucleotide sequence ID" value="NZ_CP173697.1"/>
</dbReference>
<dbReference type="Proteomes" id="UP000049979">
    <property type="component" value="Unassembled WGS sequence"/>
</dbReference>
<name>A0A0M6WY50_9FIRM</name>
<accession>A0A0M6WY50</accession>
<keyword evidence="2" id="KW-1185">Reference proteome</keyword>
<proteinExistence type="predicted"/>
<dbReference type="AlphaFoldDB" id="A0A0M6WY50"/>
<sequence>MKELMKAQREAARKKAQMQESVADVYDTNIRTFSKSITGGKTWQ</sequence>
<organism evidence="1 2">
    <name type="scientific">Roseburia faecis</name>
    <dbReference type="NCBI Taxonomy" id="301302"/>
    <lineage>
        <taxon>Bacteria</taxon>
        <taxon>Bacillati</taxon>
        <taxon>Bacillota</taxon>
        <taxon>Clostridia</taxon>
        <taxon>Lachnospirales</taxon>
        <taxon>Lachnospiraceae</taxon>
        <taxon>Roseburia</taxon>
    </lineage>
</organism>
<dbReference type="EMBL" id="CVRR01000060">
    <property type="protein sequence ID" value="CRL42154.1"/>
    <property type="molecule type" value="Genomic_DNA"/>
</dbReference>
<gene>
    <name evidence="1" type="ORF">M72_14641</name>
</gene>
<evidence type="ECO:0000313" key="1">
    <source>
        <dbReference type="EMBL" id="CRL42154.1"/>
    </source>
</evidence>
<protein>
    <submittedName>
        <fullName evidence="1">Uncharacterized protein</fullName>
    </submittedName>
</protein>
<reference evidence="2" key="1">
    <citation type="submission" date="2015-05" db="EMBL/GenBank/DDBJ databases">
        <authorList>
            <consortium name="Pathogen Informatics"/>
        </authorList>
    </citation>
    <scope>NUCLEOTIDE SEQUENCE [LARGE SCALE GENOMIC DNA]</scope>
    <source>
        <strain evidence="2">M72</strain>
    </source>
</reference>
<evidence type="ECO:0000313" key="2">
    <source>
        <dbReference type="Proteomes" id="UP000049979"/>
    </source>
</evidence>